<feature type="region of interest" description="Disordered" evidence="1">
    <location>
        <begin position="34"/>
        <end position="65"/>
    </location>
</feature>
<gene>
    <name evidence="2" type="ORF">F383_37971</name>
</gene>
<proteinExistence type="predicted"/>
<protein>
    <submittedName>
        <fullName evidence="2">Antagonist of mitotic exit network 1</fullName>
    </submittedName>
</protein>
<comment type="caution">
    <text evidence="2">The sequence shown here is derived from an EMBL/GenBank/DDBJ whole genome shotgun (WGS) entry which is preliminary data.</text>
</comment>
<keyword evidence="3" id="KW-1185">Reference proteome</keyword>
<organism evidence="2 3">
    <name type="scientific">Gossypium arboreum</name>
    <name type="common">Tree cotton</name>
    <name type="synonym">Gossypium nanking</name>
    <dbReference type="NCBI Taxonomy" id="29729"/>
    <lineage>
        <taxon>Eukaryota</taxon>
        <taxon>Viridiplantae</taxon>
        <taxon>Streptophyta</taxon>
        <taxon>Embryophyta</taxon>
        <taxon>Tracheophyta</taxon>
        <taxon>Spermatophyta</taxon>
        <taxon>Magnoliopsida</taxon>
        <taxon>eudicotyledons</taxon>
        <taxon>Gunneridae</taxon>
        <taxon>Pentapetalae</taxon>
        <taxon>rosids</taxon>
        <taxon>malvids</taxon>
        <taxon>Malvales</taxon>
        <taxon>Malvaceae</taxon>
        <taxon>Malvoideae</taxon>
        <taxon>Gossypium</taxon>
    </lineage>
</organism>
<evidence type="ECO:0000256" key="1">
    <source>
        <dbReference type="SAM" id="MobiDB-lite"/>
    </source>
</evidence>
<sequence length="95" mass="10695">MPNVVKFLKELLANKLKLDEASHVELNTVCEHRRVKGTRNGPKTEKMGQRTKSTRPVSPHTGKPHGCVNLAESKHDLHGLTTHPCLFNKLDHDLK</sequence>
<dbReference type="Proteomes" id="UP000032142">
    <property type="component" value="Unassembled WGS sequence"/>
</dbReference>
<evidence type="ECO:0000313" key="2">
    <source>
        <dbReference type="EMBL" id="KHF98765.1"/>
    </source>
</evidence>
<accession>A0A0B0MIP4</accession>
<dbReference type="EMBL" id="JRRC01051576">
    <property type="protein sequence ID" value="KHF98765.1"/>
    <property type="molecule type" value="Genomic_DNA"/>
</dbReference>
<name>A0A0B0MIP4_GOSAR</name>
<reference evidence="3" key="1">
    <citation type="submission" date="2014-09" db="EMBL/GenBank/DDBJ databases">
        <authorList>
            <person name="Mudge J."/>
            <person name="Ramaraj T."/>
            <person name="Lindquist I.E."/>
            <person name="Bharti A.K."/>
            <person name="Sundararajan A."/>
            <person name="Cameron C.T."/>
            <person name="Woodward J.E."/>
            <person name="May G.D."/>
            <person name="Brubaker C."/>
            <person name="Broadhvest J."/>
            <person name="Wilkins T.A."/>
        </authorList>
    </citation>
    <scope>NUCLEOTIDE SEQUENCE</scope>
    <source>
        <strain evidence="3">cv. AKA8401</strain>
    </source>
</reference>
<dbReference type="AlphaFoldDB" id="A0A0B0MIP4"/>
<evidence type="ECO:0000313" key="3">
    <source>
        <dbReference type="Proteomes" id="UP000032142"/>
    </source>
</evidence>